<dbReference type="PROSITE" id="PS50865">
    <property type="entry name" value="ZF_MYND_2"/>
    <property type="match status" value="1"/>
</dbReference>
<geneLocation type="mitochondrion" evidence="6"/>
<evidence type="ECO:0000256" key="3">
    <source>
        <dbReference type="ARBA" id="ARBA00022833"/>
    </source>
</evidence>
<evidence type="ECO:0000256" key="2">
    <source>
        <dbReference type="ARBA" id="ARBA00022771"/>
    </source>
</evidence>
<organism evidence="6 7">
    <name type="scientific">Plasmodiophora brassicae</name>
    <name type="common">Clubroot disease agent</name>
    <dbReference type="NCBI Taxonomy" id="37360"/>
    <lineage>
        <taxon>Eukaryota</taxon>
        <taxon>Sar</taxon>
        <taxon>Rhizaria</taxon>
        <taxon>Endomyxa</taxon>
        <taxon>Phytomyxea</taxon>
        <taxon>Plasmodiophorida</taxon>
        <taxon>Plasmodiophoridae</taxon>
        <taxon>Plasmodiophora</taxon>
    </lineage>
</organism>
<evidence type="ECO:0000256" key="4">
    <source>
        <dbReference type="PROSITE-ProRule" id="PRU00134"/>
    </source>
</evidence>
<dbReference type="PROSITE" id="PS01360">
    <property type="entry name" value="ZF_MYND_1"/>
    <property type="match status" value="1"/>
</dbReference>
<keyword evidence="2 4" id="KW-0863">Zinc-finger</keyword>
<dbReference type="Proteomes" id="UP000290189">
    <property type="component" value="Unassembled WGS sequence"/>
</dbReference>
<dbReference type="InterPro" id="IPR002893">
    <property type="entry name" value="Znf_MYND"/>
</dbReference>
<reference evidence="6 7" key="1">
    <citation type="submission" date="2018-03" db="EMBL/GenBank/DDBJ databases">
        <authorList>
            <person name="Fogelqvist J."/>
        </authorList>
    </citation>
    <scope>NUCLEOTIDE SEQUENCE [LARGE SCALE GENOMIC DNA]</scope>
</reference>
<proteinExistence type="predicted"/>
<keyword evidence="6" id="KW-0496">Mitochondrion</keyword>
<dbReference type="EMBL" id="OVEO01000011">
    <property type="protein sequence ID" value="SPQ99367.1"/>
    <property type="molecule type" value="Genomic_DNA"/>
</dbReference>
<evidence type="ECO:0000313" key="7">
    <source>
        <dbReference type="Proteomes" id="UP000290189"/>
    </source>
</evidence>
<dbReference type="GO" id="GO:0008270">
    <property type="term" value="F:zinc ion binding"/>
    <property type="evidence" value="ECO:0007669"/>
    <property type="project" value="UniProtKB-KW"/>
</dbReference>
<dbReference type="Gene3D" id="6.10.140.2220">
    <property type="match status" value="1"/>
</dbReference>
<keyword evidence="1" id="KW-0479">Metal-binding</keyword>
<dbReference type="AlphaFoldDB" id="A0A3P3YGR1"/>
<evidence type="ECO:0000259" key="5">
    <source>
        <dbReference type="PROSITE" id="PS50865"/>
    </source>
</evidence>
<name>A0A3P3YGR1_PLABS</name>
<dbReference type="Pfam" id="PF01753">
    <property type="entry name" value="zf-MYND"/>
    <property type="match status" value="1"/>
</dbReference>
<evidence type="ECO:0000256" key="1">
    <source>
        <dbReference type="ARBA" id="ARBA00022723"/>
    </source>
</evidence>
<keyword evidence="3" id="KW-0862">Zinc</keyword>
<protein>
    <recommendedName>
        <fullName evidence="5">MYND-type domain-containing protein</fullName>
    </recommendedName>
</protein>
<feature type="domain" description="MYND-type" evidence="5">
    <location>
        <begin position="398"/>
        <end position="438"/>
    </location>
</feature>
<dbReference type="SUPFAM" id="SSF144232">
    <property type="entry name" value="HIT/MYND zinc finger-like"/>
    <property type="match status" value="1"/>
</dbReference>
<evidence type="ECO:0000313" key="6">
    <source>
        <dbReference type="EMBL" id="SPQ99367.1"/>
    </source>
</evidence>
<accession>A0A3P3YGR1</accession>
<sequence>MDDDPNRYIVAVTDFRRVPRWQGDALCGTPNPSDGIQAQLTTLLGGWASGKRFDDMPDGDIGKNFLLSLPFFKQKQHADATDDPVSAITYLLEHRNDDDVQSLLSRATLTKAVKHGQLERFPGLMPFLTKLAQAGLASDRNLRALFGDESRVRGVMLEVGSMLAQPPPAGSPAEIMMRAYTDGTLRARPLGFGIAIGRPIEQDDSAMDDDPNRYIVAVTDFRRVPRWQGDALCGTPNPSDGIQAQLTTLLGGWASGKRFDDMPDGDIGKNFLLSLPFFKQKQHADATDDPVSAITYLLEHRNDDDVQSLLSRATLTKAVKHGQLERFPGLMPFLTKLAQAGLASDRNLRALFGDESRVRGVMLEVGSMLAQPPPAGSPAEIMMRAYTDGTLRARPLPCAQCGYLPDDTKNLICAGCKSVAYCCRDCQKENWPLHRPDCLRKQGRPVPEQAERVAERIRQAKYDEIAERTRAEEEARDLAVRREIELFRGESPHAPVRRSHTCMGVMRVVDTPSCAVDVIKSMAADLGLAFVETVNFGLLPDGIPENLGRGVALRNPSTQAFILVMHTRLFADNGDGNLSGHALDGIFVASVTGGRIRWVSVSQPADGGSGRRCNRYRRLYRHLAHAKSLARIPTASYFDDDDGECF</sequence>
<gene>
    <name evidence="6" type="ORF">PLBR_LOCUS6582</name>
</gene>